<evidence type="ECO:0000313" key="4">
    <source>
        <dbReference type="Proteomes" id="UP001589865"/>
    </source>
</evidence>
<dbReference type="EMBL" id="JBHLUN010000005">
    <property type="protein sequence ID" value="MFC0408260.1"/>
    <property type="molecule type" value="Genomic_DNA"/>
</dbReference>
<gene>
    <name evidence="3" type="ORF">ACFFGY_08385</name>
</gene>
<dbReference type="PANTHER" id="PTHR11014:SF63">
    <property type="entry name" value="METALLOPEPTIDASE, PUTATIVE (AFU_ORTHOLOGUE AFUA_6G09600)-RELATED"/>
    <property type="match status" value="1"/>
</dbReference>
<feature type="domain" description="Peptidase M20 dimerisation" evidence="2">
    <location>
        <begin position="182"/>
        <end position="278"/>
    </location>
</feature>
<dbReference type="NCBIfam" id="TIGR01891">
    <property type="entry name" value="amidohydrolases"/>
    <property type="match status" value="1"/>
</dbReference>
<dbReference type="InterPro" id="IPR017439">
    <property type="entry name" value="Amidohydrolase"/>
</dbReference>
<proteinExistence type="predicted"/>
<protein>
    <submittedName>
        <fullName evidence="3">M20 aminoacylase family protein</fullName>
    </submittedName>
</protein>
<dbReference type="PIRSF" id="PIRSF005962">
    <property type="entry name" value="Pept_M20D_amidohydro"/>
    <property type="match status" value="1"/>
</dbReference>
<dbReference type="SUPFAM" id="SSF53187">
    <property type="entry name" value="Zn-dependent exopeptidases"/>
    <property type="match status" value="1"/>
</dbReference>
<evidence type="ECO:0000313" key="3">
    <source>
        <dbReference type="EMBL" id="MFC0408260.1"/>
    </source>
</evidence>
<dbReference type="Pfam" id="PF01546">
    <property type="entry name" value="Peptidase_M20"/>
    <property type="match status" value="1"/>
</dbReference>
<organism evidence="3 4">
    <name type="scientific">Roseomonas elaeocarpi</name>
    <dbReference type="NCBI Taxonomy" id="907779"/>
    <lineage>
        <taxon>Bacteria</taxon>
        <taxon>Pseudomonadati</taxon>
        <taxon>Pseudomonadota</taxon>
        <taxon>Alphaproteobacteria</taxon>
        <taxon>Acetobacterales</taxon>
        <taxon>Roseomonadaceae</taxon>
        <taxon>Roseomonas</taxon>
    </lineage>
</organism>
<comment type="caution">
    <text evidence="3">The sequence shown here is derived from an EMBL/GenBank/DDBJ whole genome shotgun (WGS) entry which is preliminary data.</text>
</comment>
<dbReference type="InterPro" id="IPR002933">
    <property type="entry name" value="Peptidase_M20"/>
</dbReference>
<dbReference type="PANTHER" id="PTHR11014">
    <property type="entry name" value="PEPTIDASE M20 FAMILY MEMBER"/>
    <property type="match status" value="1"/>
</dbReference>
<keyword evidence="4" id="KW-1185">Reference proteome</keyword>
<evidence type="ECO:0000259" key="2">
    <source>
        <dbReference type="Pfam" id="PF07687"/>
    </source>
</evidence>
<sequence length="390" mass="41619">MSAFETIKTYQDELEAIRHDLHMHPELGLEEHRTAAIVAAKLEEWGIEVHRGVGRTGVVGVLRSGNGERRIGLRADMDALPMQEMTDLPFRSTVPGKMHACGHDGHTTMLLGAAKYLAQSKDFNGTVNFIFQPGEEGCGGALAMLEDGLFDRFPCDAIFGMHNATGMAVGKYGVRVGPAMAGGAFFDITVSGKGSHGARPEVSIDPVLTACHIATALQSIVSRNLVPREPAVVSVTKIGGGDAYNVIPQTATLSGTARFFSREVGEEIETAMRRIVDGVAAGFGATATVDWRLIFAPTINTEEHVEAVKTAALGLVGEENLVLGKPPVMGSEDFAFMLEKVPGAYLHVGNGEEGFSPHHPGYRFDDASIPYGAAMYARLIEEGMPRGVEG</sequence>
<accession>A0ABV6JS18</accession>
<name>A0ABV6JS18_9PROT</name>
<dbReference type="Pfam" id="PF07687">
    <property type="entry name" value="M20_dimer"/>
    <property type="match status" value="1"/>
</dbReference>
<dbReference type="Gene3D" id="3.30.70.360">
    <property type="match status" value="1"/>
</dbReference>
<dbReference type="InterPro" id="IPR036264">
    <property type="entry name" value="Bact_exopeptidase_dim_dom"/>
</dbReference>
<dbReference type="CDD" id="cd05666">
    <property type="entry name" value="M20_Acy1-like"/>
    <property type="match status" value="1"/>
</dbReference>
<evidence type="ECO:0000256" key="1">
    <source>
        <dbReference type="ARBA" id="ARBA00022801"/>
    </source>
</evidence>
<reference evidence="3 4" key="1">
    <citation type="submission" date="2024-09" db="EMBL/GenBank/DDBJ databases">
        <authorList>
            <person name="Sun Q."/>
            <person name="Mori K."/>
        </authorList>
    </citation>
    <scope>NUCLEOTIDE SEQUENCE [LARGE SCALE GENOMIC DNA]</scope>
    <source>
        <strain evidence="3 4">TBRC 5777</strain>
    </source>
</reference>
<dbReference type="RefSeq" id="WP_377044004.1">
    <property type="nucleotide sequence ID" value="NZ_JBHLUN010000005.1"/>
</dbReference>
<dbReference type="SUPFAM" id="SSF55031">
    <property type="entry name" value="Bacterial exopeptidase dimerisation domain"/>
    <property type="match status" value="1"/>
</dbReference>
<dbReference type="InterPro" id="IPR011650">
    <property type="entry name" value="Peptidase_M20_dimer"/>
</dbReference>
<dbReference type="Gene3D" id="3.40.630.10">
    <property type="entry name" value="Zn peptidases"/>
    <property type="match status" value="1"/>
</dbReference>
<dbReference type="Proteomes" id="UP001589865">
    <property type="component" value="Unassembled WGS sequence"/>
</dbReference>
<keyword evidence="1" id="KW-0378">Hydrolase</keyword>